<proteinExistence type="predicted"/>
<sequence length="210" mass="23165">MRTLPTDPRGYPVPYFVEWIDGKPDFRVADTRKLAACIYYKRCWICGDSLGQYKAFVIGPTSAVSRTSGEPPCHVECAKFAAQACPFIVNPRASRRDAGMPVNKQEPAGTMFEHNPGVALVWVTRDSMAVSIRNGVIFRMGEPEQTFWYREGRLANRDEVRAALETGLPALYELAHDEGDAAVLELDTAVARATRYFPPHATGAAIGMPA</sequence>
<dbReference type="AlphaFoldDB" id="A0A7Z2GA93"/>
<protein>
    <submittedName>
        <fullName evidence="1">Uncharacterized protein</fullName>
    </submittedName>
</protein>
<dbReference type="EMBL" id="CP046910">
    <property type="protein sequence ID" value="QGZ58031.1"/>
    <property type="molecule type" value="Genomic_DNA"/>
</dbReference>
<dbReference type="Proteomes" id="UP000434209">
    <property type="component" value="Chromosome 2"/>
</dbReference>
<dbReference type="OrthoDB" id="3211048at2"/>
<reference evidence="1 2" key="1">
    <citation type="submission" date="2019-12" db="EMBL/GenBank/DDBJ databases">
        <title>Paraburkholderia acidiphila 7Q-K02 sp. nov and Paraburkholderia acidisoli DHF22 sp. nov., two strains isolated from forest soil.</title>
        <authorList>
            <person name="Gao Z."/>
            <person name="Qiu L."/>
        </authorList>
    </citation>
    <scope>NUCLEOTIDE SEQUENCE [LARGE SCALE GENOMIC DNA]</scope>
    <source>
        <strain evidence="1 2">7Q-K02</strain>
    </source>
</reference>
<accession>A0A7Z2GA93</accession>
<dbReference type="KEGG" id="pacp:FAZ97_17265"/>
<evidence type="ECO:0000313" key="1">
    <source>
        <dbReference type="EMBL" id="QGZ58031.1"/>
    </source>
</evidence>
<name>A0A7Z2GA93_9BURK</name>
<keyword evidence="2" id="KW-1185">Reference proteome</keyword>
<evidence type="ECO:0000313" key="2">
    <source>
        <dbReference type="Proteomes" id="UP000434209"/>
    </source>
</evidence>
<organism evidence="1 2">
    <name type="scientific">Paraburkholderia acidiphila</name>
    <dbReference type="NCBI Taxonomy" id="2571747"/>
    <lineage>
        <taxon>Bacteria</taxon>
        <taxon>Pseudomonadati</taxon>
        <taxon>Pseudomonadota</taxon>
        <taxon>Betaproteobacteria</taxon>
        <taxon>Burkholderiales</taxon>
        <taxon>Burkholderiaceae</taxon>
        <taxon>Paraburkholderia</taxon>
    </lineage>
</organism>
<gene>
    <name evidence="1" type="ORF">FAZ97_17265</name>
</gene>